<evidence type="ECO:0000259" key="3">
    <source>
        <dbReference type="Pfam" id="PF08240"/>
    </source>
</evidence>
<dbReference type="InterPro" id="IPR036291">
    <property type="entry name" value="NAD(P)-bd_dom_sf"/>
</dbReference>
<evidence type="ECO:0000259" key="2">
    <source>
        <dbReference type="Pfam" id="PF00107"/>
    </source>
</evidence>
<dbReference type="Pfam" id="PF00107">
    <property type="entry name" value="ADH_zinc_N"/>
    <property type="match status" value="1"/>
</dbReference>
<evidence type="ECO:0000313" key="5">
    <source>
        <dbReference type="Proteomes" id="UP001157733"/>
    </source>
</evidence>
<dbReference type="PANTHER" id="PTHR43401:SF2">
    <property type="entry name" value="L-THREONINE 3-DEHYDROGENASE"/>
    <property type="match status" value="1"/>
</dbReference>
<protein>
    <submittedName>
        <fullName evidence="4">L-threonine 3-dehydrogenase</fullName>
        <ecNumber evidence="4">1.1.1.103</ecNumber>
    </submittedName>
</protein>
<reference evidence="4 5" key="1">
    <citation type="submission" date="2022-09" db="EMBL/GenBank/DDBJ databases">
        <authorList>
            <person name="Kop L."/>
        </authorList>
    </citation>
    <scope>NUCLEOTIDE SEQUENCE [LARGE SCALE GENOMIC DNA]</scope>
    <source>
        <strain evidence="4 5">347</strain>
    </source>
</reference>
<dbReference type="GO" id="GO:0008743">
    <property type="term" value="F:L-threonine 3-dehydrogenase activity"/>
    <property type="evidence" value="ECO:0007669"/>
    <property type="project" value="UniProtKB-EC"/>
</dbReference>
<dbReference type="RefSeq" id="WP_282011834.1">
    <property type="nucleotide sequence ID" value="NZ_OX336137.1"/>
</dbReference>
<keyword evidence="1 4" id="KW-0560">Oxidoreductase</keyword>
<dbReference type="InterPro" id="IPR013149">
    <property type="entry name" value="ADH-like_C"/>
</dbReference>
<dbReference type="EC" id="1.1.1.103" evidence="4"/>
<dbReference type="SUPFAM" id="SSF51735">
    <property type="entry name" value="NAD(P)-binding Rossmann-fold domains"/>
    <property type="match status" value="1"/>
</dbReference>
<dbReference type="EMBL" id="OX336137">
    <property type="protein sequence ID" value="CAI2718969.1"/>
    <property type="molecule type" value="Genomic_DNA"/>
</dbReference>
<evidence type="ECO:0000256" key="1">
    <source>
        <dbReference type="ARBA" id="ARBA00023002"/>
    </source>
</evidence>
<feature type="domain" description="Alcohol dehydrogenase-like N-terminal" evidence="3">
    <location>
        <begin position="38"/>
        <end position="158"/>
    </location>
</feature>
<dbReference type="InterPro" id="IPR013154">
    <property type="entry name" value="ADH-like_N"/>
</dbReference>
<dbReference type="Pfam" id="PF08240">
    <property type="entry name" value="ADH_N"/>
    <property type="match status" value="1"/>
</dbReference>
<dbReference type="PANTHER" id="PTHR43401">
    <property type="entry name" value="L-THREONINE 3-DEHYDROGENASE"/>
    <property type="match status" value="1"/>
</dbReference>
<accession>A0ABN8VYX4</accession>
<dbReference type="Proteomes" id="UP001157733">
    <property type="component" value="Chromosome"/>
</dbReference>
<dbReference type="Gene3D" id="3.40.50.720">
    <property type="entry name" value="NAD(P)-binding Rossmann-like Domain"/>
    <property type="match status" value="1"/>
</dbReference>
<evidence type="ECO:0000313" key="4">
    <source>
        <dbReference type="EMBL" id="CAI2718969.1"/>
    </source>
</evidence>
<dbReference type="SUPFAM" id="SSF50129">
    <property type="entry name" value="GroES-like"/>
    <property type="match status" value="1"/>
</dbReference>
<gene>
    <name evidence="4" type="primary">tdh</name>
    <name evidence="4" type="ORF">NSPWAT_2113</name>
</gene>
<organism evidence="4 5">
    <name type="scientific">Nitrospina watsonii</name>
    <dbReference type="NCBI Taxonomy" id="1323948"/>
    <lineage>
        <taxon>Bacteria</taxon>
        <taxon>Pseudomonadati</taxon>
        <taxon>Nitrospinota/Tectimicrobiota group</taxon>
        <taxon>Nitrospinota</taxon>
        <taxon>Nitrospinia</taxon>
        <taxon>Nitrospinales</taxon>
        <taxon>Nitrospinaceae</taxon>
        <taxon>Nitrospina</taxon>
    </lineage>
</organism>
<feature type="domain" description="Alcohol dehydrogenase-like C-terminal" evidence="2">
    <location>
        <begin position="199"/>
        <end position="337"/>
    </location>
</feature>
<dbReference type="InterPro" id="IPR011032">
    <property type="entry name" value="GroES-like_sf"/>
</dbReference>
<proteinExistence type="predicted"/>
<dbReference type="Gene3D" id="3.90.180.10">
    <property type="entry name" value="Medium-chain alcohol dehydrogenases, catalytic domain"/>
    <property type="match status" value="1"/>
</dbReference>
<dbReference type="InterPro" id="IPR050129">
    <property type="entry name" value="Zn_alcohol_dh"/>
</dbReference>
<name>A0ABN8VYX4_9BACT</name>
<sequence>MKALILDAPRKDWAATCGMTFTDVSEPSLDERKNPDDSGKVIIKPRFTGFCGTDKGIWFRKSFKDMIYDSMNRDGRHYRVMGHELLGEVVEAGSYAAKQYGYKAGDTVSTESHIFCGRCHQCRIGDQHVCADHLIIGISTDGCFADYIKLPAKELWPVDTDRIRPEVAAIQDPLGNAVHACSRVDLRGRTVAIFGCGTIGLFSILVARAMGATHIIGIDPNEKNLKLAERLGVDLPLQVEKTVGDAGVRPDAEIVARIREQCFGAGVDVAFEMSGSNRALNTAIAATRAGGDIILFGLSAGDFTLTDFQQIVMHGKTLHSVVGREVFQTWYTMSNLLMSKGHDLQDKIYDVILNKGEGTLFPFHEFDREQFEAAIQEHPKIIFQY</sequence>
<keyword evidence="5" id="KW-1185">Reference proteome</keyword>